<name>A0ACC3AJE2_9EURO</name>
<keyword evidence="1" id="KW-0812">Transmembrane</keyword>
<accession>A0ACC3AJE2</accession>
<keyword evidence="1" id="KW-0472">Membrane</keyword>
<keyword evidence="2" id="KW-1185">Reference proteome</keyword>
<sequence length="394" mass="44376">MTGTTLLGILTRLFVFSAFEGYAMWYWFIGIDRMTISEDVDCVSYGWFFARVRLLGWFRTLHKVLAIMGAIACIYELVRWTIMITKNISKSGWGWITGRLLDSLADEREEARNTAKLALHIASRRHWGLVLMNDIQEAQLRIERAKKGGADTQESLESMLNKRNSSIRRTLSPSASNPPLPGRRWVLVTYLYTTETAPWLWDFGVLSLFIAGVEMTIRYNGIQEVTSFGSTGQLIPFVTGLAGLVKVWVTYAKEKRKRSLRKKRRQQKKKQEEQESSVQDEAVRVEAVGAKPNEPENGTPDQIAAQETSSAAKLDGGSVTEPASTTEGRVAEYPHRAKALYDYLASSNDPNEISFDKGDILEVADMSGNWWMVRGSNGETGIAPKNFLMLLEEE</sequence>
<comment type="caution">
    <text evidence="1">The sequence shown here is derived from an EMBL/GenBank/DDBJ whole genome shotgun (WGS) entry which is preliminary data.</text>
</comment>
<protein>
    <submittedName>
        <fullName evidence="1">Transmembrane osmosensor</fullName>
    </submittedName>
</protein>
<evidence type="ECO:0000313" key="2">
    <source>
        <dbReference type="Proteomes" id="UP001172386"/>
    </source>
</evidence>
<reference evidence="1" key="1">
    <citation type="submission" date="2022-10" db="EMBL/GenBank/DDBJ databases">
        <title>Culturing micro-colonial fungi from biological soil crusts in the Mojave desert and describing Neophaeococcomyces mojavensis, and introducing the new genera and species Taxawa tesnikishii.</title>
        <authorList>
            <person name="Kurbessoian T."/>
            <person name="Stajich J.E."/>
        </authorList>
    </citation>
    <scope>NUCLEOTIDE SEQUENCE</scope>
    <source>
        <strain evidence="1">JES_112</strain>
    </source>
</reference>
<gene>
    <name evidence="1" type="primary">SHO1_1</name>
    <name evidence="1" type="ORF">H2198_000592</name>
</gene>
<proteinExistence type="predicted"/>
<evidence type="ECO:0000313" key="1">
    <source>
        <dbReference type="EMBL" id="KAJ9663832.1"/>
    </source>
</evidence>
<organism evidence="1 2">
    <name type="scientific">Neophaeococcomyces mojaviensis</name>
    <dbReference type="NCBI Taxonomy" id="3383035"/>
    <lineage>
        <taxon>Eukaryota</taxon>
        <taxon>Fungi</taxon>
        <taxon>Dikarya</taxon>
        <taxon>Ascomycota</taxon>
        <taxon>Pezizomycotina</taxon>
        <taxon>Eurotiomycetes</taxon>
        <taxon>Chaetothyriomycetidae</taxon>
        <taxon>Chaetothyriales</taxon>
        <taxon>Chaetothyriales incertae sedis</taxon>
        <taxon>Neophaeococcomyces</taxon>
    </lineage>
</organism>
<dbReference type="EMBL" id="JAPDRQ010000006">
    <property type="protein sequence ID" value="KAJ9663832.1"/>
    <property type="molecule type" value="Genomic_DNA"/>
</dbReference>
<dbReference type="Proteomes" id="UP001172386">
    <property type="component" value="Unassembled WGS sequence"/>
</dbReference>